<dbReference type="InterPro" id="IPR037588">
    <property type="entry name" value="MLST8"/>
</dbReference>
<comment type="subunit">
    <text evidence="5">Part of TORC1 complex. Part of the TORC2 complex.</text>
</comment>
<dbReference type="PROSITE" id="PS50082">
    <property type="entry name" value="WD_REPEATS_2"/>
    <property type="match status" value="2"/>
</dbReference>
<dbReference type="PROSITE" id="PS00678">
    <property type="entry name" value="WD_REPEATS_1"/>
    <property type="match status" value="2"/>
</dbReference>
<keyword evidence="3 5" id="KW-0677">Repeat</keyword>
<comment type="similarity">
    <text evidence="1 5">Belongs to the WD repeat LST8 family.</text>
</comment>
<accession>A0A915HG60</accession>
<keyword evidence="6" id="KW-1185">Reference proteome</keyword>
<dbReference type="Gene3D" id="2.130.10.10">
    <property type="entry name" value="YVTN repeat-like/Quinoprotein amine dehydrogenase"/>
    <property type="match status" value="1"/>
</dbReference>
<dbReference type="SUPFAM" id="SSF50978">
    <property type="entry name" value="WD40 repeat-like"/>
    <property type="match status" value="1"/>
</dbReference>
<feature type="repeat" description="WD" evidence="4">
    <location>
        <begin position="77"/>
        <end position="112"/>
    </location>
</feature>
<evidence type="ECO:0000256" key="5">
    <source>
        <dbReference type="RuleBase" id="RU369068"/>
    </source>
</evidence>
<evidence type="ECO:0000256" key="3">
    <source>
        <dbReference type="ARBA" id="ARBA00022737"/>
    </source>
</evidence>
<reference evidence="7" key="1">
    <citation type="submission" date="2022-11" db="UniProtKB">
        <authorList>
            <consortium name="WormBaseParasite"/>
        </authorList>
    </citation>
    <scope>IDENTIFICATION</scope>
</reference>
<evidence type="ECO:0000256" key="2">
    <source>
        <dbReference type="ARBA" id="ARBA00022574"/>
    </source>
</evidence>
<dbReference type="Pfam" id="PF00400">
    <property type="entry name" value="WD40"/>
    <property type="match status" value="3"/>
</dbReference>
<keyword evidence="5" id="KW-0963">Cytoplasm</keyword>
<dbReference type="PANTHER" id="PTHR19842:SF0">
    <property type="entry name" value="TARGET OF RAPAMYCIN COMPLEX SUBUNIT LST8"/>
    <property type="match status" value="1"/>
</dbReference>
<organism evidence="6 7">
    <name type="scientific">Romanomermis culicivorax</name>
    <name type="common">Nematode worm</name>
    <dbReference type="NCBI Taxonomy" id="13658"/>
    <lineage>
        <taxon>Eukaryota</taxon>
        <taxon>Metazoa</taxon>
        <taxon>Ecdysozoa</taxon>
        <taxon>Nematoda</taxon>
        <taxon>Enoplea</taxon>
        <taxon>Dorylaimia</taxon>
        <taxon>Mermithida</taxon>
        <taxon>Mermithoidea</taxon>
        <taxon>Mermithidae</taxon>
        <taxon>Romanomermis</taxon>
    </lineage>
</organism>
<dbReference type="SMART" id="SM00320">
    <property type="entry name" value="WD40"/>
    <property type="match status" value="2"/>
</dbReference>
<dbReference type="GO" id="GO:0005737">
    <property type="term" value="C:cytoplasm"/>
    <property type="evidence" value="ECO:0007669"/>
    <property type="project" value="UniProtKB-SubCell"/>
</dbReference>
<dbReference type="GO" id="GO:0031932">
    <property type="term" value="C:TORC2 complex"/>
    <property type="evidence" value="ECO:0007669"/>
    <property type="project" value="UniProtKB-UniRule"/>
</dbReference>
<feature type="repeat" description="WD" evidence="4">
    <location>
        <begin position="1"/>
        <end position="31"/>
    </location>
</feature>
<dbReference type="OMA" id="HICLFEV"/>
<comment type="subcellular location">
    <subcellularLocation>
        <location evidence="5">Cytoplasm</location>
    </subcellularLocation>
</comment>
<proteinExistence type="inferred from homology"/>
<dbReference type="GO" id="GO:0031931">
    <property type="term" value="C:TORC1 complex"/>
    <property type="evidence" value="ECO:0007669"/>
    <property type="project" value="UniProtKB-UniRule"/>
</dbReference>
<dbReference type="PANTHER" id="PTHR19842">
    <property type="entry name" value="G BETA-LIKE PROTEIN GBL"/>
    <property type="match status" value="1"/>
</dbReference>
<dbReference type="WBParaSite" id="nRc.2.0.1.t00394-RA">
    <property type="protein sequence ID" value="nRc.2.0.1.t00394-RA"/>
    <property type="gene ID" value="nRc.2.0.1.g00394"/>
</dbReference>
<protein>
    <recommendedName>
        <fullName evidence="5">Target of rapamycin complex subunit lst8</fullName>
        <shortName evidence="5">TORC subunit lst8</shortName>
    </recommendedName>
</protein>
<evidence type="ECO:0000256" key="4">
    <source>
        <dbReference type="PROSITE-ProRule" id="PRU00221"/>
    </source>
</evidence>
<dbReference type="GO" id="GO:0031929">
    <property type="term" value="P:TOR signaling"/>
    <property type="evidence" value="ECO:0007669"/>
    <property type="project" value="UniProtKB-UniRule"/>
</dbReference>
<name>A0A915HG60_ROMCU</name>
<dbReference type="Proteomes" id="UP000887565">
    <property type="component" value="Unplaced"/>
</dbReference>
<sequence>MEDRTGAILASAGYDHTIRFWNIANGCFVRTLQHTESQVNALAISPDRHLIAAAGYQHIRIYDAQQGSTNAQPIVNYEGFSKNVTSIGFNKDMRWMYTGSEDFSARIWDLRTRTLDCQRIYQVNTPVNSVCLHPNQAELFIGDQSVS</sequence>
<evidence type="ECO:0000313" key="6">
    <source>
        <dbReference type="Proteomes" id="UP000887565"/>
    </source>
</evidence>
<dbReference type="GO" id="GO:0032956">
    <property type="term" value="P:regulation of actin cytoskeleton organization"/>
    <property type="evidence" value="ECO:0007669"/>
    <property type="project" value="TreeGrafter"/>
</dbReference>
<dbReference type="PROSITE" id="PS50294">
    <property type="entry name" value="WD_REPEATS_REGION"/>
    <property type="match status" value="1"/>
</dbReference>
<keyword evidence="2 4" id="KW-0853">WD repeat</keyword>
<dbReference type="InterPro" id="IPR019775">
    <property type="entry name" value="WD40_repeat_CS"/>
</dbReference>
<evidence type="ECO:0000313" key="7">
    <source>
        <dbReference type="WBParaSite" id="nRc.2.0.1.t00394-RA"/>
    </source>
</evidence>
<comment type="function">
    <text evidence="5">Subunit of TORC1 and TORC2, which regulate cell growth and survival in response to nutrient and hormonal signals.</text>
</comment>
<dbReference type="InterPro" id="IPR015943">
    <property type="entry name" value="WD40/YVTN_repeat-like_dom_sf"/>
</dbReference>
<evidence type="ECO:0000256" key="1">
    <source>
        <dbReference type="ARBA" id="ARBA00009890"/>
    </source>
</evidence>
<dbReference type="InterPro" id="IPR036322">
    <property type="entry name" value="WD40_repeat_dom_sf"/>
</dbReference>
<dbReference type="InterPro" id="IPR001680">
    <property type="entry name" value="WD40_rpt"/>
</dbReference>
<dbReference type="AlphaFoldDB" id="A0A915HG60"/>